<name>A0ABT2P024_9GAMM</name>
<keyword evidence="15" id="KW-1185">Reference proteome</keyword>
<dbReference type="SUPFAM" id="SSF47226">
    <property type="entry name" value="Histidine-containing phosphotransfer domain, HPT domain"/>
    <property type="match status" value="1"/>
</dbReference>
<dbReference type="Gene3D" id="3.40.50.2300">
    <property type="match status" value="1"/>
</dbReference>
<sequence length="348" mass="38834">MYPHTIEHLALESVRVLVVEDNQLNRQVIDELLRLQGALVTLAKGGVEGVEWVTQSDKSFDIVIMDMQMPDIDGLEATRLIRADGRFNDLPILAMTANASLADKALCLEAGMNEHIGKPIDMTLLLPCMLALLGRGPTTSEPVEQRLLSGSHTHKDDVLENPESILRRFGGERAFFIDVKHHFAIEMSQQFVLLTQAFEQGDNNAISTIAHTIKGTASNIGAKRLAAFAEQLERSIKNTDSVDASDYLSQIQRHINDSLHMLDTLFPDEVISTNEVDKSQYLPIESIDADKKVRLMALLIEQNLDAIDYLESMLINVAVDKQWLRLSSQVSQLEFLDAIDTLTSIMKE</sequence>
<evidence type="ECO:0000313" key="14">
    <source>
        <dbReference type="EMBL" id="MCT8985807.1"/>
    </source>
</evidence>
<accession>A0ABT2P024</accession>
<dbReference type="SUPFAM" id="SSF52172">
    <property type="entry name" value="CheY-like"/>
    <property type="match status" value="1"/>
</dbReference>
<dbReference type="Pfam" id="PF00072">
    <property type="entry name" value="Response_reg"/>
    <property type="match status" value="1"/>
</dbReference>
<evidence type="ECO:0000256" key="3">
    <source>
        <dbReference type="ARBA" id="ARBA00022553"/>
    </source>
</evidence>
<evidence type="ECO:0000313" key="15">
    <source>
        <dbReference type="Proteomes" id="UP001431192"/>
    </source>
</evidence>
<dbReference type="PROSITE" id="PS50110">
    <property type="entry name" value="RESPONSE_REGULATORY"/>
    <property type="match status" value="1"/>
</dbReference>
<evidence type="ECO:0000256" key="9">
    <source>
        <dbReference type="ARBA" id="ARBA00023136"/>
    </source>
</evidence>
<evidence type="ECO:0000256" key="4">
    <source>
        <dbReference type="ARBA" id="ARBA00022692"/>
    </source>
</evidence>
<keyword evidence="6" id="KW-0067">ATP-binding</keyword>
<dbReference type="InterPro" id="IPR008207">
    <property type="entry name" value="Sig_transdc_His_kin_Hpt_dom"/>
</dbReference>
<keyword evidence="4" id="KW-0812">Transmembrane</keyword>
<keyword evidence="8" id="KW-0902">Two-component regulatory system</keyword>
<evidence type="ECO:0000256" key="10">
    <source>
        <dbReference type="PROSITE-ProRule" id="PRU00110"/>
    </source>
</evidence>
<evidence type="ECO:0000256" key="11">
    <source>
        <dbReference type="PROSITE-ProRule" id="PRU00169"/>
    </source>
</evidence>
<keyword evidence="5" id="KW-0547">Nucleotide-binding</keyword>
<evidence type="ECO:0000256" key="5">
    <source>
        <dbReference type="ARBA" id="ARBA00022741"/>
    </source>
</evidence>
<evidence type="ECO:0000256" key="2">
    <source>
        <dbReference type="ARBA" id="ARBA00022475"/>
    </source>
</evidence>
<protein>
    <submittedName>
        <fullName evidence="14">Response regulator</fullName>
    </submittedName>
</protein>
<dbReference type="Proteomes" id="UP001431192">
    <property type="component" value="Unassembled WGS sequence"/>
</dbReference>
<dbReference type="PANTHER" id="PTHR45339:SF1">
    <property type="entry name" value="HYBRID SIGNAL TRANSDUCTION HISTIDINE KINASE J"/>
    <property type="match status" value="1"/>
</dbReference>
<evidence type="ECO:0000259" key="12">
    <source>
        <dbReference type="PROSITE" id="PS50110"/>
    </source>
</evidence>
<keyword evidence="9" id="KW-0472">Membrane</keyword>
<dbReference type="Pfam" id="PF01627">
    <property type="entry name" value="Hpt"/>
    <property type="match status" value="1"/>
</dbReference>
<organism evidence="14 15">
    <name type="scientific">Shewanella phaeophyticola</name>
    <dbReference type="NCBI Taxonomy" id="2978345"/>
    <lineage>
        <taxon>Bacteria</taxon>
        <taxon>Pseudomonadati</taxon>
        <taxon>Pseudomonadota</taxon>
        <taxon>Gammaproteobacteria</taxon>
        <taxon>Alteromonadales</taxon>
        <taxon>Shewanellaceae</taxon>
        <taxon>Shewanella</taxon>
    </lineage>
</organism>
<dbReference type="CDD" id="cd00088">
    <property type="entry name" value="HPT"/>
    <property type="match status" value="1"/>
</dbReference>
<reference evidence="14" key="1">
    <citation type="submission" date="2022-09" db="EMBL/GenBank/DDBJ databases">
        <title>Shewanella sp. KJ10-1 sp.nov, isolated from marine algae.</title>
        <authorList>
            <person name="Butt M."/>
            <person name="Lee J.K."/>
            <person name="Kim J.M."/>
            <person name="Choi D.G."/>
        </authorList>
    </citation>
    <scope>NUCLEOTIDE SEQUENCE</scope>
    <source>
        <strain evidence="14">KJ10-1</strain>
    </source>
</reference>
<evidence type="ECO:0000256" key="6">
    <source>
        <dbReference type="ARBA" id="ARBA00022840"/>
    </source>
</evidence>
<dbReference type="InterPro" id="IPR011006">
    <property type="entry name" value="CheY-like_superfamily"/>
</dbReference>
<feature type="modified residue" description="4-aspartylphosphate" evidence="11">
    <location>
        <position position="66"/>
    </location>
</feature>
<dbReference type="PANTHER" id="PTHR45339">
    <property type="entry name" value="HYBRID SIGNAL TRANSDUCTION HISTIDINE KINASE J"/>
    <property type="match status" value="1"/>
</dbReference>
<dbReference type="Gene3D" id="1.20.120.160">
    <property type="entry name" value="HPT domain"/>
    <property type="match status" value="1"/>
</dbReference>
<dbReference type="InterPro" id="IPR001789">
    <property type="entry name" value="Sig_transdc_resp-reg_receiver"/>
</dbReference>
<dbReference type="RefSeq" id="WP_261732291.1">
    <property type="nucleotide sequence ID" value="NZ_JAODOQ010000001.1"/>
</dbReference>
<gene>
    <name evidence="14" type="ORF">N4T56_03845</name>
</gene>
<keyword evidence="7" id="KW-1133">Transmembrane helix</keyword>
<comment type="caution">
    <text evidence="14">The sequence shown here is derived from an EMBL/GenBank/DDBJ whole genome shotgun (WGS) entry which is preliminary data.</text>
</comment>
<keyword evidence="3 11" id="KW-0597">Phosphoprotein</keyword>
<dbReference type="PROSITE" id="PS50894">
    <property type="entry name" value="HPT"/>
    <property type="match status" value="1"/>
</dbReference>
<comment type="subcellular location">
    <subcellularLocation>
        <location evidence="1">Cell membrane</location>
        <topology evidence="1">Multi-pass membrane protein</topology>
    </subcellularLocation>
</comment>
<dbReference type="SMART" id="SM00073">
    <property type="entry name" value="HPT"/>
    <property type="match status" value="1"/>
</dbReference>
<evidence type="ECO:0000259" key="13">
    <source>
        <dbReference type="PROSITE" id="PS50894"/>
    </source>
</evidence>
<evidence type="ECO:0000256" key="8">
    <source>
        <dbReference type="ARBA" id="ARBA00023012"/>
    </source>
</evidence>
<proteinExistence type="predicted"/>
<feature type="domain" description="HPt" evidence="13">
    <location>
        <begin position="172"/>
        <end position="265"/>
    </location>
</feature>
<dbReference type="EMBL" id="JAODOQ010000001">
    <property type="protein sequence ID" value="MCT8985807.1"/>
    <property type="molecule type" value="Genomic_DNA"/>
</dbReference>
<evidence type="ECO:0000256" key="1">
    <source>
        <dbReference type="ARBA" id="ARBA00004651"/>
    </source>
</evidence>
<feature type="domain" description="Response regulatory" evidence="12">
    <location>
        <begin position="15"/>
        <end position="133"/>
    </location>
</feature>
<feature type="modified residue" description="Phosphohistidine" evidence="10">
    <location>
        <position position="211"/>
    </location>
</feature>
<evidence type="ECO:0000256" key="7">
    <source>
        <dbReference type="ARBA" id="ARBA00022989"/>
    </source>
</evidence>
<keyword evidence="2" id="KW-1003">Cell membrane</keyword>
<dbReference type="InterPro" id="IPR036641">
    <property type="entry name" value="HPT_dom_sf"/>
</dbReference>
<dbReference type="CDD" id="cd17546">
    <property type="entry name" value="REC_hyHK_CKI1_RcsC-like"/>
    <property type="match status" value="1"/>
</dbReference>
<dbReference type="SMART" id="SM00448">
    <property type="entry name" value="REC"/>
    <property type="match status" value="1"/>
</dbReference>